<dbReference type="VEuPathDB" id="VectorBase:ASIC019030"/>
<sequence>MPARSHPPPWCGENMRGRDRQTSGTGTRDLDVLPFFTGFAGVYQRRNGLRLIGNPSFRLFCTDLQMVRCSAGFCGRSKPFPYPALFSKNILVYCKTCGRCIQIGKCVVESCFK</sequence>
<dbReference type="EnsemblMetazoa" id="ASIC019030-RA">
    <property type="protein sequence ID" value="ASIC019030-PA"/>
    <property type="gene ID" value="ASIC019030"/>
</dbReference>
<dbReference type="Proteomes" id="UP000030765">
    <property type="component" value="Unassembled WGS sequence"/>
</dbReference>
<accession>A0A084WL92</accession>
<reference evidence="3" key="2">
    <citation type="submission" date="2020-05" db="UniProtKB">
        <authorList>
            <consortium name="EnsemblMetazoa"/>
        </authorList>
    </citation>
    <scope>IDENTIFICATION</scope>
</reference>
<evidence type="ECO:0000256" key="1">
    <source>
        <dbReference type="SAM" id="MobiDB-lite"/>
    </source>
</evidence>
<feature type="region of interest" description="Disordered" evidence="1">
    <location>
        <begin position="1"/>
        <end position="26"/>
    </location>
</feature>
<dbReference type="EMBL" id="KE525350">
    <property type="protein sequence ID" value="KFB50986.1"/>
    <property type="molecule type" value="Genomic_DNA"/>
</dbReference>
<dbReference type="VEuPathDB" id="VectorBase:ASIS011252"/>
<dbReference type="EMBL" id="ATLV01024204">
    <property type="status" value="NOT_ANNOTATED_CDS"/>
    <property type="molecule type" value="Genomic_DNA"/>
</dbReference>
<evidence type="ECO:0000313" key="2">
    <source>
        <dbReference type="EMBL" id="KFB50986.1"/>
    </source>
</evidence>
<evidence type="ECO:0000313" key="3">
    <source>
        <dbReference type="EnsemblMetazoa" id="ASIC019030-PA"/>
    </source>
</evidence>
<reference evidence="2 4" key="1">
    <citation type="journal article" date="2014" name="BMC Genomics">
        <title>Genome sequence of Anopheles sinensis provides insight into genetics basis of mosquito competence for malaria parasites.</title>
        <authorList>
            <person name="Zhou D."/>
            <person name="Zhang D."/>
            <person name="Ding G."/>
            <person name="Shi L."/>
            <person name="Hou Q."/>
            <person name="Ye Y."/>
            <person name="Xu Y."/>
            <person name="Zhou H."/>
            <person name="Xiong C."/>
            <person name="Li S."/>
            <person name="Yu J."/>
            <person name="Hong S."/>
            <person name="Yu X."/>
            <person name="Zou P."/>
            <person name="Chen C."/>
            <person name="Chang X."/>
            <person name="Wang W."/>
            <person name="Lv Y."/>
            <person name="Sun Y."/>
            <person name="Ma L."/>
            <person name="Shen B."/>
            <person name="Zhu C."/>
        </authorList>
    </citation>
    <scope>NUCLEOTIDE SEQUENCE [LARGE SCALE GENOMIC DNA]</scope>
</reference>
<gene>
    <name evidence="2" type="ORF">ZHAS_00019030</name>
</gene>
<organism evidence="2">
    <name type="scientific">Anopheles sinensis</name>
    <name type="common">Mosquito</name>
    <dbReference type="NCBI Taxonomy" id="74873"/>
    <lineage>
        <taxon>Eukaryota</taxon>
        <taxon>Metazoa</taxon>
        <taxon>Ecdysozoa</taxon>
        <taxon>Arthropoda</taxon>
        <taxon>Hexapoda</taxon>
        <taxon>Insecta</taxon>
        <taxon>Pterygota</taxon>
        <taxon>Neoptera</taxon>
        <taxon>Endopterygota</taxon>
        <taxon>Diptera</taxon>
        <taxon>Nematocera</taxon>
        <taxon>Culicoidea</taxon>
        <taxon>Culicidae</taxon>
        <taxon>Anophelinae</taxon>
        <taxon>Anopheles</taxon>
    </lineage>
</organism>
<dbReference type="AlphaFoldDB" id="A0A084WL92"/>
<evidence type="ECO:0000313" key="4">
    <source>
        <dbReference type="Proteomes" id="UP000030765"/>
    </source>
</evidence>
<proteinExistence type="predicted"/>
<feature type="compositionally biased region" description="Pro residues" evidence="1">
    <location>
        <begin position="1"/>
        <end position="10"/>
    </location>
</feature>
<keyword evidence="4" id="KW-1185">Reference proteome</keyword>
<protein>
    <submittedName>
        <fullName evidence="2 3">Uncharacterized protein</fullName>
    </submittedName>
</protein>
<name>A0A084WL92_ANOSI</name>